<dbReference type="InterPro" id="IPR007667">
    <property type="entry name" value="Hypoxia_induced_domain"/>
</dbReference>
<reference evidence="6" key="1">
    <citation type="submission" date="2021-05" db="EMBL/GenBank/DDBJ databases">
        <title>Genome of Sphingobium sp. strain.</title>
        <authorList>
            <person name="Fan R."/>
        </authorList>
    </citation>
    <scope>NUCLEOTIDE SEQUENCE</scope>
    <source>
        <strain evidence="6">H33</strain>
    </source>
</reference>
<gene>
    <name evidence="6" type="ORF">KK488_15810</name>
</gene>
<keyword evidence="3 4" id="KW-0472">Membrane</keyword>
<keyword evidence="2 4" id="KW-1133">Transmembrane helix</keyword>
<dbReference type="RefSeq" id="WP_214624668.1">
    <property type="nucleotide sequence ID" value="NZ_JAHGAW010000010.1"/>
</dbReference>
<evidence type="ECO:0000259" key="5">
    <source>
        <dbReference type="PROSITE" id="PS51503"/>
    </source>
</evidence>
<accession>A0A9X1DEG3</accession>
<evidence type="ECO:0000256" key="1">
    <source>
        <dbReference type="ARBA" id="ARBA00022692"/>
    </source>
</evidence>
<feature type="domain" description="HIG1" evidence="5">
    <location>
        <begin position="1"/>
        <end position="78"/>
    </location>
</feature>
<evidence type="ECO:0000256" key="4">
    <source>
        <dbReference type="SAM" id="Phobius"/>
    </source>
</evidence>
<name>A0A9X1DEG3_9SPHN</name>
<dbReference type="AlphaFoldDB" id="A0A9X1DEG3"/>
<sequence>MGNVLLILLLLAAMGGALFMLVRGIITFLKTTEEDLKNNAAGPSQSSLKQNKAMMGRVMFQAFAILIVALLLLMKSGG</sequence>
<evidence type="ECO:0000256" key="2">
    <source>
        <dbReference type="ARBA" id="ARBA00022989"/>
    </source>
</evidence>
<proteinExistence type="predicted"/>
<evidence type="ECO:0000313" key="6">
    <source>
        <dbReference type="EMBL" id="MBT2188421.1"/>
    </source>
</evidence>
<dbReference type="EMBL" id="JAHGAW010000010">
    <property type="protein sequence ID" value="MBT2188421.1"/>
    <property type="molecule type" value="Genomic_DNA"/>
</dbReference>
<feature type="transmembrane region" description="Helical" evidence="4">
    <location>
        <begin position="54"/>
        <end position="74"/>
    </location>
</feature>
<keyword evidence="7" id="KW-1185">Reference proteome</keyword>
<evidence type="ECO:0000313" key="7">
    <source>
        <dbReference type="Proteomes" id="UP001138757"/>
    </source>
</evidence>
<protein>
    <submittedName>
        <fullName evidence="6">HIG1 domain-containing protein</fullName>
    </submittedName>
</protein>
<keyword evidence="1 4" id="KW-0812">Transmembrane</keyword>
<dbReference type="PROSITE" id="PS51503">
    <property type="entry name" value="HIG1"/>
    <property type="match status" value="1"/>
</dbReference>
<dbReference type="Proteomes" id="UP001138757">
    <property type="component" value="Unassembled WGS sequence"/>
</dbReference>
<organism evidence="6 7">
    <name type="scientific">Sphingobium nicotianae</name>
    <dbReference type="NCBI Taxonomy" id="2782607"/>
    <lineage>
        <taxon>Bacteria</taxon>
        <taxon>Pseudomonadati</taxon>
        <taxon>Pseudomonadota</taxon>
        <taxon>Alphaproteobacteria</taxon>
        <taxon>Sphingomonadales</taxon>
        <taxon>Sphingomonadaceae</taxon>
        <taxon>Sphingobium</taxon>
    </lineage>
</organism>
<comment type="caution">
    <text evidence="6">The sequence shown here is derived from an EMBL/GenBank/DDBJ whole genome shotgun (WGS) entry which is preliminary data.</text>
</comment>
<evidence type="ECO:0000256" key="3">
    <source>
        <dbReference type="ARBA" id="ARBA00023136"/>
    </source>
</evidence>